<evidence type="ECO:0000256" key="1">
    <source>
        <dbReference type="ARBA" id="ARBA00010641"/>
    </source>
</evidence>
<dbReference type="GO" id="GO:0003677">
    <property type="term" value="F:DNA binding"/>
    <property type="evidence" value="ECO:0007669"/>
    <property type="project" value="UniProtKB-KW"/>
</dbReference>
<feature type="domain" description="RNA polymerase sigma factor 70 region 4 type 2" evidence="8">
    <location>
        <begin position="137"/>
        <end position="187"/>
    </location>
</feature>
<dbReference type="NCBIfam" id="TIGR02937">
    <property type="entry name" value="sigma70-ECF"/>
    <property type="match status" value="1"/>
</dbReference>
<dbReference type="GO" id="GO:0006352">
    <property type="term" value="P:DNA-templated transcription initiation"/>
    <property type="evidence" value="ECO:0007669"/>
    <property type="project" value="InterPro"/>
</dbReference>
<dbReference type="PROSITE" id="PS01063">
    <property type="entry name" value="SIGMA70_ECF"/>
    <property type="match status" value="1"/>
</dbReference>
<keyword evidence="3 6" id="KW-0731">Sigma factor</keyword>
<accession>A0A7W5ULH8</accession>
<dbReference type="EMBL" id="JACICA010000022">
    <property type="protein sequence ID" value="MBB3703687.1"/>
    <property type="molecule type" value="Genomic_DNA"/>
</dbReference>
<evidence type="ECO:0000256" key="3">
    <source>
        <dbReference type="ARBA" id="ARBA00023082"/>
    </source>
</evidence>
<gene>
    <name evidence="9" type="ORF">FHS60_002184</name>
</gene>
<comment type="similarity">
    <text evidence="1 6">Belongs to the sigma-70 factor family. ECF subfamily.</text>
</comment>
<dbReference type="SUPFAM" id="SSF88946">
    <property type="entry name" value="Sigma2 domain of RNA polymerase sigma factors"/>
    <property type="match status" value="1"/>
</dbReference>
<evidence type="ECO:0000313" key="9">
    <source>
        <dbReference type="EMBL" id="MBB3703687.1"/>
    </source>
</evidence>
<dbReference type="Proteomes" id="UP000541425">
    <property type="component" value="Unassembled WGS sequence"/>
</dbReference>
<dbReference type="Pfam" id="PF04542">
    <property type="entry name" value="Sigma70_r2"/>
    <property type="match status" value="1"/>
</dbReference>
<dbReference type="InterPro" id="IPR036388">
    <property type="entry name" value="WH-like_DNA-bd_sf"/>
</dbReference>
<dbReference type="Gene3D" id="1.10.1740.10">
    <property type="match status" value="1"/>
</dbReference>
<keyword evidence="2 6" id="KW-0805">Transcription regulation</keyword>
<dbReference type="InterPro" id="IPR007627">
    <property type="entry name" value="RNA_pol_sigma70_r2"/>
</dbReference>
<dbReference type="PANTHER" id="PTHR43133">
    <property type="entry name" value="RNA POLYMERASE ECF-TYPE SIGMA FACTO"/>
    <property type="match status" value="1"/>
</dbReference>
<name>A0A7W5ULH8_9BACT</name>
<dbReference type="InterPro" id="IPR013324">
    <property type="entry name" value="RNA_pol_sigma_r3/r4-like"/>
</dbReference>
<evidence type="ECO:0000256" key="2">
    <source>
        <dbReference type="ARBA" id="ARBA00023015"/>
    </source>
</evidence>
<evidence type="ECO:0000259" key="8">
    <source>
        <dbReference type="Pfam" id="PF08281"/>
    </source>
</evidence>
<dbReference type="Gene3D" id="1.10.10.10">
    <property type="entry name" value="Winged helix-like DNA-binding domain superfamily/Winged helix DNA-binding domain"/>
    <property type="match status" value="1"/>
</dbReference>
<dbReference type="AlphaFoldDB" id="A0A7W5ULH8"/>
<evidence type="ECO:0000256" key="4">
    <source>
        <dbReference type="ARBA" id="ARBA00023125"/>
    </source>
</evidence>
<dbReference type="CDD" id="cd06171">
    <property type="entry name" value="Sigma70_r4"/>
    <property type="match status" value="1"/>
</dbReference>
<feature type="domain" description="RNA polymerase sigma-70 region 2" evidence="7">
    <location>
        <begin position="43"/>
        <end position="107"/>
    </location>
</feature>
<dbReference type="InterPro" id="IPR014284">
    <property type="entry name" value="RNA_pol_sigma-70_dom"/>
</dbReference>
<dbReference type="InterPro" id="IPR013249">
    <property type="entry name" value="RNA_pol_sigma70_r4_t2"/>
</dbReference>
<dbReference type="Pfam" id="PF08281">
    <property type="entry name" value="Sigma70_r4_2"/>
    <property type="match status" value="1"/>
</dbReference>
<dbReference type="PANTHER" id="PTHR43133:SF51">
    <property type="entry name" value="RNA POLYMERASE SIGMA FACTOR"/>
    <property type="match status" value="1"/>
</dbReference>
<keyword evidence="5 6" id="KW-0804">Transcription</keyword>
<sequence length="196" mass="23183">MFYLERENLLVRFSFYFFRTLDTIIERLKSSETRQAAFQEIVGQFSKPLYQHIRRYVLYHEDADDILQNTFMKAWIGLDTFRGESKISTWLFRIAVNESLSFLARQKENISLSNEENDVANCLMSDPYFDGDETEALLQKAISLLPEKQRIIFNMKYFEEMKYEEMSSILNTSVGALKASYHIAVQKIQTFFKNLK</sequence>
<evidence type="ECO:0000259" key="7">
    <source>
        <dbReference type="Pfam" id="PF04542"/>
    </source>
</evidence>
<comment type="caution">
    <text evidence="9">The sequence shown here is derived from an EMBL/GenBank/DDBJ whole genome shotgun (WGS) entry which is preliminary data.</text>
</comment>
<dbReference type="InterPro" id="IPR013325">
    <property type="entry name" value="RNA_pol_sigma_r2"/>
</dbReference>
<evidence type="ECO:0000313" key="10">
    <source>
        <dbReference type="Proteomes" id="UP000541425"/>
    </source>
</evidence>
<evidence type="ECO:0000256" key="5">
    <source>
        <dbReference type="ARBA" id="ARBA00023163"/>
    </source>
</evidence>
<dbReference type="InterPro" id="IPR000838">
    <property type="entry name" value="RNA_pol_sigma70_ECF_CS"/>
</dbReference>
<dbReference type="InterPro" id="IPR039425">
    <property type="entry name" value="RNA_pol_sigma-70-like"/>
</dbReference>
<protein>
    <recommendedName>
        <fullName evidence="6">RNA polymerase sigma factor</fullName>
    </recommendedName>
</protein>
<evidence type="ECO:0000256" key="6">
    <source>
        <dbReference type="RuleBase" id="RU000716"/>
    </source>
</evidence>
<keyword evidence="4 6" id="KW-0238">DNA-binding</keyword>
<proteinExistence type="inferred from homology"/>
<reference evidence="9 10" key="1">
    <citation type="submission" date="2020-08" db="EMBL/GenBank/DDBJ databases">
        <title>Genomic Encyclopedia of Type Strains, Phase IV (KMG-IV): sequencing the most valuable type-strain genomes for metagenomic binning, comparative biology and taxonomic classification.</title>
        <authorList>
            <person name="Goeker M."/>
        </authorList>
    </citation>
    <scope>NUCLEOTIDE SEQUENCE [LARGE SCALE GENOMIC DNA]</scope>
    <source>
        <strain evidence="9 10">DSM 22548</strain>
    </source>
</reference>
<organism evidence="9 10">
    <name type="scientific">Alloprevotella rava</name>
    <dbReference type="NCBI Taxonomy" id="671218"/>
    <lineage>
        <taxon>Bacteria</taxon>
        <taxon>Pseudomonadati</taxon>
        <taxon>Bacteroidota</taxon>
        <taxon>Bacteroidia</taxon>
        <taxon>Bacteroidales</taxon>
        <taxon>Prevotellaceae</taxon>
        <taxon>Alloprevotella</taxon>
    </lineage>
</organism>
<dbReference type="SUPFAM" id="SSF88659">
    <property type="entry name" value="Sigma3 and sigma4 domains of RNA polymerase sigma factors"/>
    <property type="match status" value="1"/>
</dbReference>
<dbReference type="GO" id="GO:0016987">
    <property type="term" value="F:sigma factor activity"/>
    <property type="evidence" value="ECO:0007669"/>
    <property type="project" value="UniProtKB-KW"/>
</dbReference>